<dbReference type="Gene3D" id="3.40.50.720">
    <property type="entry name" value="NAD(P)-binding Rossmann-like Domain"/>
    <property type="match status" value="1"/>
</dbReference>
<dbReference type="PANTHER" id="PTHR43899:SF13">
    <property type="entry name" value="RH59310P"/>
    <property type="match status" value="1"/>
</dbReference>
<accession>A0A7S1DGU7</accession>
<dbReference type="PANTHER" id="PTHR43899">
    <property type="entry name" value="RH59310P"/>
    <property type="match status" value="1"/>
</dbReference>
<dbReference type="PIRSF" id="PIRSF000126">
    <property type="entry name" value="11-beta-HSD1"/>
    <property type="match status" value="1"/>
</dbReference>
<comment type="similarity">
    <text evidence="2 4">Belongs to the short-chain dehydrogenases/reductases (SDR) family.</text>
</comment>
<reference evidence="5" key="1">
    <citation type="submission" date="2021-01" db="EMBL/GenBank/DDBJ databases">
        <authorList>
            <person name="Corre E."/>
            <person name="Pelletier E."/>
            <person name="Niang G."/>
            <person name="Scheremetjew M."/>
            <person name="Finn R."/>
            <person name="Kale V."/>
            <person name="Holt S."/>
            <person name="Cochrane G."/>
            <person name="Meng A."/>
            <person name="Brown T."/>
            <person name="Cohen L."/>
        </authorList>
    </citation>
    <scope>NUCLEOTIDE SEQUENCE</scope>
    <source>
        <strain evidence="5">CCMP644</strain>
    </source>
</reference>
<dbReference type="InterPro" id="IPR036291">
    <property type="entry name" value="NAD(P)-bd_dom_sf"/>
</dbReference>
<name>A0A7S1DGU7_HEMAN</name>
<dbReference type="GO" id="GO:0005783">
    <property type="term" value="C:endoplasmic reticulum"/>
    <property type="evidence" value="ECO:0007669"/>
    <property type="project" value="UniProtKB-SubCell"/>
</dbReference>
<sequence length="247" mass="27494">MPKRGFNFALGGRPPAKLTAAKQEVLEKAPGVQVKEVKFDFASATKGDYDRITKELSELEIGILYNNVGVSYDHAEVLEDVAEDKIEALIEVNNRSMVKMTRIVLPGMVSRRKGAIVNIGSFAGSTTDPFYSVYSGSKAFVEMFSRSMAIELKSKGVTVSDHVPLFVATKMAIPNEKRRKGSMFTPWPAQWAAASLKNIGYSSFCVPYWPHALQAAFVQSLPAFMWDKLRYDMNAKIRKIALSKKKQ</sequence>
<protein>
    <recommendedName>
        <fullName evidence="6">Very-long-chain 3-oxoacyl-CoA reductase</fullName>
    </recommendedName>
</protein>
<comment type="subcellular location">
    <subcellularLocation>
        <location evidence="1">Endoplasmic reticulum</location>
    </subcellularLocation>
</comment>
<dbReference type="InterPro" id="IPR002347">
    <property type="entry name" value="SDR_fam"/>
</dbReference>
<evidence type="ECO:0000256" key="2">
    <source>
        <dbReference type="ARBA" id="ARBA00006484"/>
    </source>
</evidence>
<evidence type="ECO:0000256" key="1">
    <source>
        <dbReference type="ARBA" id="ARBA00004240"/>
    </source>
</evidence>
<dbReference type="GO" id="GO:0016491">
    <property type="term" value="F:oxidoreductase activity"/>
    <property type="evidence" value="ECO:0007669"/>
    <property type="project" value="UniProtKB-KW"/>
</dbReference>
<dbReference type="PRINTS" id="PR00081">
    <property type="entry name" value="GDHRDH"/>
</dbReference>
<dbReference type="PROSITE" id="PS00061">
    <property type="entry name" value="ADH_SHORT"/>
    <property type="match status" value="1"/>
</dbReference>
<dbReference type="SUPFAM" id="SSF51735">
    <property type="entry name" value="NAD(P)-binding Rossmann-fold domains"/>
    <property type="match status" value="1"/>
</dbReference>
<keyword evidence="3" id="KW-0560">Oxidoreductase</keyword>
<dbReference type="InterPro" id="IPR020904">
    <property type="entry name" value="Sc_DH/Rdtase_CS"/>
</dbReference>
<evidence type="ECO:0000256" key="3">
    <source>
        <dbReference type="ARBA" id="ARBA00023002"/>
    </source>
</evidence>
<proteinExistence type="inferred from homology"/>
<dbReference type="PRINTS" id="PR00080">
    <property type="entry name" value="SDRFAMILY"/>
</dbReference>
<dbReference type="AlphaFoldDB" id="A0A7S1DGU7"/>
<evidence type="ECO:0000256" key="4">
    <source>
        <dbReference type="RuleBase" id="RU000363"/>
    </source>
</evidence>
<dbReference type="EMBL" id="HBFX01003128">
    <property type="protein sequence ID" value="CAD8947419.1"/>
    <property type="molecule type" value="Transcribed_RNA"/>
</dbReference>
<evidence type="ECO:0000313" key="5">
    <source>
        <dbReference type="EMBL" id="CAD8947419.1"/>
    </source>
</evidence>
<organism evidence="5">
    <name type="scientific">Hemiselmis andersenii</name>
    <name type="common">Cryptophyte alga</name>
    <dbReference type="NCBI Taxonomy" id="464988"/>
    <lineage>
        <taxon>Eukaryota</taxon>
        <taxon>Cryptophyceae</taxon>
        <taxon>Cryptomonadales</taxon>
        <taxon>Hemiselmidaceae</taxon>
        <taxon>Hemiselmis</taxon>
    </lineage>
</organism>
<dbReference type="Pfam" id="PF00106">
    <property type="entry name" value="adh_short"/>
    <property type="match status" value="1"/>
</dbReference>
<evidence type="ECO:0008006" key="6">
    <source>
        <dbReference type="Google" id="ProtNLM"/>
    </source>
</evidence>
<dbReference type="InterPro" id="IPR051019">
    <property type="entry name" value="VLCFA-Steroid_DH"/>
</dbReference>
<gene>
    <name evidence="5" type="ORF">HAND00432_LOCUS1937</name>
</gene>
<dbReference type="CDD" id="cd05356">
    <property type="entry name" value="17beta-HSD1_like_SDR_c"/>
    <property type="match status" value="1"/>
</dbReference>